<evidence type="ECO:0000313" key="2">
    <source>
        <dbReference type="Proteomes" id="UP000012159"/>
    </source>
</evidence>
<comment type="caution">
    <text evidence="1">The sequence shown here is derived from an EMBL/GenBank/DDBJ whole genome shotgun (WGS) entry which is preliminary data.</text>
</comment>
<dbReference type="EMBL" id="AKWF02000056">
    <property type="protein sequence ID" value="EMO63367.1"/>
    <property type="molecule type" value="Genomic_DNA"/>
</dbReference>
<reference evidence="1 2" key="1">
    <citation type="submission" date="2013-01" db="EMBL/GenBank/DDBJ databases">
        <authorList>
            <person name="Harkins D.M."/>
            <person name="Durkin A.S."/>
            <person name="Brinkac L.M."/>
            <person name="Haft D.H."/>
            <person name="Selengut J.D."/>
            <person name="Sanka R."/>
            <person name="DePew J."/>
            <person name="Purushe J."/>
            <person name="Picardeau M."/>
            <person name="Werts C."/>
            <person name="Goarant C."/>
            <person name="Vinetz J.M."/>
            <person name="Sutton G.G."/>
            <person name="Nierman W.C."/>
            <person name="Fouts D.E."/>
        </authorList>
    </citation>
    <scope>NUCLEOTIDE SEQUENCE [LARGE SCALE GENOMIC DNA]</scope>
    <source>
        <strain evidence="1 2">200901868</strain>
    </source>
</reference>
<proteinExistence type="predicted"/>
<name>M6W0T3_LEPBO</name>
<dbReference type="Proteomes" id="UP000012159">
    <property type="component" value="Unassembled WGS sequence"/>
</dbReference>
<evidence type="ECO:0000313" key="1">
    <source>
        <dbReference type="EMBL" id="EMO63367.1"/>
    </source>
</evidence>
<organism evidence="1 2">
    <name type="scientific">Leptospira borgpetersenii serovar Pomona str. 200901868</name>
    <dbReference type="NCBI Taxonomy" id="1192866"/>
    <lineage>
        <taxon>Bacteria</taxon>
        <taxon>Pseudomonadati</taxon>
        <taxon>Spirochaetota</taxon>
        <taxon>Spirochaetia</taxon>
        <taxon>Leptospirales</taxon>
        <taxon>Leptospiraceae</taxon>
        <taxon>Leptospira</taxon>
    </lineage>
</organism>
<accession>M6W0T3</accession>
<sequence>MVYQKISNLLYDFVADLRAGTPTSKLVEIYTDKIIQLFRETSDQKPS</sequence>
<gene>
    <name evidence="1" type="ORF">LEP1GSC133_4469</name>
</gene>
<protein>
    <submittedName>
        <fullName evidence="1">Uncharacterized protein</fullName>
    </submittedName>
</protein>
<dbReference type="AlphaFoldDB" id="M6W0T3"/>